<evidence type="ECO:0000313" key="1">
    <source>
        <dbReference type="EMBL" id="GBM02817.1"/>
    </source>
</evidence>
<sequence>MCHTMRPIYVAPILKRSATREQSQTVTVVCLKGQRPYHAESTGSHLITAVKQHWVQSVGTWEGDILGTLHAVGILNLSYVYSTGLVAVMASGMGRCSVCLHVIVSGEILLCQEPFQVLEQMVIAESKIGNYRWDGQTLPRGTSATDVVCRVIHEGEWLFSWGTMTSVHGCGIVSQ</sequence>
<reference evidence="1 2" key="1">
    <citation type="journal article" date="2019" name="Sci. Rep.">
        <title>Orb-weaving spider Araneus ventricosus genome elucidates the spidroin gene catalogue.</title>
        <authorList>
            <person name="Kono N."/>
            <person name="Nakamura H."/>
            <person name="Ohtoshi R."/>
            <person name="Moran D.A.P."/>
            <person name="Shinohara A."/>
            <person name="Yoshida Y."/>
            <person name="Fujiwara M."/>
            <person name="Mori M."/>
            <person name="Tomita M."/>
            <person name="Arakawa K."/>
        </authorList>
    </citation>
    <scope>NUCLEOTIDE SEQUENCE [LARGE SCALE GENOMIC DNA]</scope>
</reference>
<keyword evidence="2" id="KW-1185">Reference proteome</keyword>
<comment type="caution">
    <text evidence="1">The sequence shown here is derived from an EMBL/GenBank/DDBJ whole genome shotgun (WGS) entry which is preliminary data.</text>
</comment>
<gene>
    <name evidence="1" type="ORF">AVEN_52001_1</name>
</gene>
<protein>
    <submittedName>
        <fullName evidence="1">Uncharacterized protein</fullName>
    </submittedName>
</protein>
<proteinExistence type="predicted"/>
<accession>A0A4Y2CGE4</accession>
<dbReference type="EMBL" id="BGPR01000184">
    <property type="protein sequence ID" value="GBM02817.1"/>
    <property type="molecule type" value="Genomic_DNA"/>
</dbReference>
<organism evidence="1 2">
    <name type="scientific">Araneus ventricosus</name>
    <name type="common">Orbweaver spider</name>
    <name type="synonym">Epeira ventricosa</name>
    <dbReference type="NCBI Taxonomy" id="182803"/>
    <lineage>
        <taxon>Eukaryota</taxon>
        <taxon>Metazoa</taxon>
        <taxon>Ecdysozoa</taxon>
        <taxon>Arthropoda</taxon>
        <taxon>Chelicerata</taxon>
        <taxon>Arachnida</taxon>
        <taxon>Araneae</taxon>
        <taxon>Araneomorphae</taxon>
        <taxon>Entelegynae</taxon>
        <taxon>Araneoidea</taxon>
        <taxon>Araneidae</taxon>
        <taxon>Araneus</taxon>
    </lineage>
</organism>
<dbReference type="Proteomes" id="UP000499080">
    <property type="component" value="Unassembled WGS sequence"/>
</dbReference>
<name>A0A4Y2CGE4_ARAVE</name>
<evidence type="ECO:0000313" key="2">
    <source>
        <dbReference type="Proteomes" id="UP000499080"/>
    </source>
</evidence>
<dbReference type="AlphaFoldDB" id="A0A4Y2CGE4"/>